<proteinExistence type="predicted"/>
<feature type="domain" description="DUF218" evidence="2">
    <location>
        <begin position="45"/>
        <end position="163"/>
    </location>
</feature>
<dbReference type="Pfam" id="PF02698">
    <property type="entry name" value="DUF218"/>
    <property type="match status" value="1"/>
</dbReference>
<dbReference type="InterPro" id="IPR003848">
    <property type="entry name" value="DUF218"/>
</dbReference>
<dbReference type="GO" id="GO:0005886">
    <property type="term" value="C:plasma membrane"/>
    <property type="evidence" value="ECO:0007669"/>
    <property type="project" value="TreeGrafter"/>
</dbReference>
<organism evidence="3 4">
    <name type="scientific">Propionibacterium acidifaciens F0233</name>
    <dbReference type="NCBI Taxonomy" id="553198"/>
    <lineage>
        <taxon>Bacteria</taxon>
        <taxon>Bacillati</taxon>
        <taxon>Actinomycetota</taxon>
        <taxon>Actinomycetes</taxon>
        <taxon>Propionibacteriales</taxon>
        <taxon>Propionibacteriaceae</taxon>
        <taxon>Propionibacterium</taxon>
    </lineage>
</organism>
<dbReference type="GeneID" id="95359684"/>
<reference evidence="3" key="1">
    <citation type="submission" date="2013-08" db="EMBL/GenBank/DDBJ databases">
        <authorList>
            <person name="Durkin A.S."/>
            <person name="Haft D.R."/>
            <person name="McCorrison J."/>
            <person name="Torralba M."/>
            <person name="Gillis M."/>
            <person name="Haft D.H."/>
            <person name="Methe B."/>
            <person name="Sutton G."/>
            <person name="Nelson K.E."/>
        </authorList>
    </citation>
    <scope>NUCLEOTIDE SEQUENCE [LARGE SCALE GENOMIC DNA]</scope>
    <source>
        <strain evidence="3">F0233</strain>
    </source>
</reference>
<dbReference type="AlphaFoldDB" id="U2QBJ3"/>
<protein>
    <submittedName>
        <fullName evidence="3">Lipoprotein</fullName>
    </submittedName>
</protein>
<name>U2QBJ3_9ACTN</name>
<keyword evidence="3" id="KW-0449">Lipoprotein</keyword>
<feature type="transmembrane region" description="Helical" evidence="1">
    <location>
        <begin position="7"/>
        <end position="27"/>
    </location>
</feature>
<dbReference type="RefSeq" id="WP_021796869.1">
    <property type="nucleotide sequence ID" value="NZ_ACVN02000091.1"/>
</dbReference>
<comment type="caution">
    <text evidence="3">The sequence shown here is derived from an EMBL/GenBank/DDBJ whole genome shotgun (WGS) entry which is preliminary data.</text>
</comment>
<evidence type="ECO:0000256" key="1">
    <source>
        <dbReference type="SAM" id="Phobius"/>
    </source>
</evidence>
<dbReference type="Proteomes" id="UP000017052">
    <property type="component" value="Unassembled WGS sequence"/>
</dbReference>
<keyword evidence="4" id="KW-1185">Reference proteome</keyword>
<dbReference type="PANTHER" id="PTHR30336:SF6">
    <property type="entry name" value="INTEGRAL MEMBRANE PROTEIN"/>
    <property type="match status" value="1"/>
</dbReference>
<sequence>MIKFLRRLIGTVIVLAVVVVVGCFAWVRTVARDRVVSAGEAPYRDVALVLGAGLTSDGTPSPYLSGRLDEAIALYRAGSVSVVLVSGDNRTTSYSEPSAMADYLIDRGIPEDDVIADYAGLDTYDSCYRARDIFGVSSVTVIGQSYHIARAVTTCRMLGLDAIGVGNEQPHGTSTWRRGVVRELGSNVKLAVDLLRRREATIMGERETSVTDALARHGH</sequence>
<dbReference type="CDD" id="cd06259">
    <property type="entry name" value="YdcF-like"/>
    <property type="match status" value="1"/>
</dbReference>
<evidence type="ECO:0000313" key="4">
    <source>
        <dbReference type="Proteomes" id="UP000017052"/>
    </source>
</evidence>
<dbReference type="PANTHER" id="PTHR30336">
    <property type="entry name" value="INNER MEMBRANE PROTEIN, PROBABLE PERMEASE"/>
    <property type="match status" value="1"/>
</dbReference>
<evidence type="ECO:0000313" key="3">
    <source>
        <dbReference type="EMBL" id="ERK60220.1"/>
    </source>
</evidence>
<dbReference type="InterPro" id="IPR051599">
    <property type="entry name" value="Cell_Envelope_Assoc"/>
</dbReference>
<evidence type="ECO:0000259" key="2">
    <source>
        <dbReference type="Pfam" id="PF02698"/>
    </source>
</evidence>
<keyword evidence="1" id="KW-1133">Transmembrane helix</keyword>
<dbReference type="PROSITE" id="PS51257">
    <property type="entry name" value="PROKAR_LIPOPROTEIN"/>
    <property type="match status" value="1"/>
</dbReference>
<keyword evidence="1" id="KW-0812">Transmembrane</keyword>
<accession>U2QBJ3</accession>
<dbReference type="EMBL" id="ACVN02000091">
    <property type="protein sequence ID" value="ERK60220.1"/>
    <property type="molecule type" value="Genomic_DNA"/>
</dbReference>
<gene>
    <name evidence="3" type="ORF">HMPREF0682_2209</name>
</gene>
<keyword evidence="1" id="KW-0472">Membrane</keyword>